<dbReference type="AlphaFoldDB" id="A0A5B7DLJ0"/>
<dbReference type="Proteomes" id="UP000324222">
    <property type="component" value="Unassembled WGS sequence"/>
</dbReference>
<proteinExistence type="predicted"/>
<sequence>MSSSFRTTLLSSPSPSPWPSSSSSSAAAWGGVSQWVEENKRKNVGKKTNIKPPPPPPPRQDKKGASVHLTVGTGGLQSDLLPVHPLPVPHRLLPPLHLLLQLLRRLPQTQNPLLLFHQPSSLPLHLALSLLSGEIRFHDKETPSPSPSYSLQHSKE</sequence>
<name>A0A5B7DLJ0_PORTR</name>
<gene>
    <name evidence="2" type="ORF">E2C01_014906</name>
</gene>
<evidence type="ECO:0000256" key="1">
    <source>
        <dbReference type="SAM" id="MobiDB-lite"/>
    </source>
</evidence>
<keyword evidence="3" id="KW-1185">Reference proteome</keyword>
<evidence type="ECO:0000313" key="3">
    <source>
        <dbReference type="Proteomes" id="UP000324222"/>
    </source>
</evidence>
<accession>A0A5B7DLJ0</accession>
<organism evidence="2 3">
    <name type="scientific">Portunus trituberculatus</name>
    <name type="common">Swimming crab</name>
    <name type="synonym">Neptunus trituberculatus</name>
    <dbReference type="NCBI Taxonomy" id="210409"/>
    <lineage>
        <taxon>Eukaryota</taxon>
        <taxon>Metazoa</taxon>
        <taxon>Ecdysozoa</taxon>
        <taxon>Arthropoda</taxon>
        <taxon>Crustacea</taxon>
        <taxon>Multicrustacea</taxon>
        <taxon>Malacostraca</taxon>
        <taxon>Eumalacostraca</taxon>
        <taxon>Eucarida</taxon>
        <taxon>Decapoda</taxon>
        <taxon>Pleocyemata</taxon>
        <taxon>Brachyura</taxon>
        <taxon>Eubrachyura</taxon>
        <taxon>Portunoidea</taxon>
        <taxon>Portunidae</taxon>
        <taxon>Portuninae</taxon>
        <taxon>Portunus</taxon>
    </lineage>
</organism>
<comment type="caution">
    <text evidence="2">The sequence shown here is derived from an EMBL/GenBank/DDBJ whole genome shotgun (WGS) entry which is preliminary data.</text>
</comment>
<protein>
    <submittedName>
        <fullName evidence="2">Uncharacterized protein</fullName>
    </submittedName>
</protein>
<feature type="region of interest" description="Disordered" evidence="1">
    <location>
        <begin position="1"/>
        <end position="78"/>
    </location>
</feature>
<dbReference type="EMBL" id="VSRR010001030">
    <property type="protein sequence ID" value="MPC21904.1"/>
    <property type="molecule type" value="Genomic_DNA"/>
</dbReference>
<reference evidence="2 3" key="1">
    <citation type="submission" date="2019-05" db="EMBL/GenBank/DDBJ databases">
        <title>Another draft genome of Portunus trituberculatus and its Hox gene families provides insights of decapod evolution.</title>
        <authorList>
            <person name="Jeong J.-H."/>
            <person name="Song I."/>
            <person name="Kim S."/>
            <person name="Choi T."/>
            <person name="Kim D."/>
            <person name="Ryu S."/>
            <person name="Kim W."/>
        </authorList>
    </citation>
    <scope>NUCLEOTIDE SEQUENCE [LARGE SCALE GENOMIC DNA]</scope>
    <source>
        <tissue evidence="2">Muscle</tissue>
    </source>
</reference>
<evidence type="ECO:0000313" key="2">
    <source>
        <dbReference type="EMBL" id="MPC21904.1"/>
    </source>
</evidence>
<feature type="compositionally biased region" description="Low complexity" evidence="1">
    <location>
        <begin position="1"/>
        <end position="25"/>
    </location>
</feature>